<evidence type="ECO:0000256" key="2">
    <source>
        <dbReference type="ARBA" id="ARBA00022964"/>
    </source>
</evidence>
<dbReference type="InterPro" id="IPR027443">
    <property type="entry name" value="IPNS-like_sf"/>
</dbReference>
<dbReference type="OrthoDB" id="438431at2759"/>
<dbReference type="SUPFAM" id="SSF51197">
    <property type="entry name" value="Clavaminate synthase-like"/>
    <property type="match status" value="1"/>
</dbReference>
<keyword evidence="2" id="KW-0223">Dioxygenase</keyword>
<accession>A0A078A6G4</accession>
<proteinExistence type="inferred from homology"/>
<dbReference type="GO" id="GO:0016020">
    <property type="term" value="C:membrane"/>
    <property type="evidence" value="ECO:0007669"/>
    <property type="project" value="TreeGrafter"/>
</dbReference>
<evidence type="ECO:0000256" key="3">
    <source>
        <dbReference type="ARBA" id="ARBA00023002"/>
    </source>
</evidence>
<keyword evidence="3" id="KW-0560">Oxidoreductase</keyword>
<feature type="domain" description="Aspartyl/asparaginy/proline hydroxylase" evidence="4">
    <location>
        <begin position="99"/>
        <end position="263"/>
    </location>
</feature>
<evidence type="ECO:0000313" key="6">
    <source>
        <dbReference type="Proteomes" id="UP000039865"/>
    </source>
</evidence>
<reference evidence="5 6" key="1">
    <citation type="submission" date="2014-06" db="EMBL/GenBank/DDBJ databases">
        <authorList>
            <person name="Swart Estienne"/>
        </authorList>
    </citation>
    <scope>NUCLEOTIDE SEQUENCE [LARGE SCALE GENOMIC DNA]</scope>
    <source>
        <strain evidence="5 6">130c</strain>
    </source>
</reference>
<dbReference type="InterPro" id="IPR007803">
    <property type="entry name" value="Asp/Arg/Pro-Hydrxlase"/>
</dbReference>
<gene>
    <name evidence="5" type="primary">Contig11140.g11903</name>
    <name evidence="5" type="ORF">STYLEM_6821</name>
</gene>
<organism evidence="5 6">
    <name type="scientific">Stylonychia lemnae</name>
    <name type="common">Ciliate</name>
    <dbReference type="NCBI Taxonomy" id="5949"/>
    <lineage>
        <taxon>Eukaryota</taxon>
        <taxon>Sar</taxon>
        <taxon>Alveolata</taxon>
        <taxon>Ciliophora</taxon>
        <taxon>Intramacronucleata</taxon>
        <taxon>Spirotrichea</taxon>
        <taxon>Stichotrichia</taxon>
        <taxon>Sporadotrichida</taxon>
        <taxon>Oxytrichidae</taxon>
        <taxon>Stylonychinae</taxon>
        <taxon>Stylonychia</taxon>
    </lineage>
</organism>
<comment type="similarity">
    <text evidence="1">Belongs to the aspartyl/asparaginyl beta-hydroxylase family.</text>
</comment>
<evidence type="ECO:0000256" key="1">
    <source>
        <dbReference type="ARBA" id="ARBA00007730"/>
    </source>
</evidence>
<dbReference type="InterPro" id="IPR051821">
    <property type="entry name" value="Asp/Asn_beta-hydroxylase"/>
</dbReference>
<name>A0A078A6G4_STYLE</name>
<dbReference type="PANTHER" id="PTHR46332:SF5">
    <property type="entry name" value="ASPARTATE BETA-HYDROXYLASE DOMAIN CONTAINING 2"/>
    <property type="match status" value="1"/>
</dbReference>
<dbReference type="GO" id="GO:0051213">
    <property type="term" value="F:dioxygenase activity"/>
    <property type="evidence" value="ECO:0007669"/>
    <property type="project" value="UniProtKB-KW"/>
</dbReference>
<sequence>MFETDDKRIQVQQRLEQFVQEQYFNETEYTFFVDFLKNMVGNIDEKKADVARQHIQWKIDDDYSYYVHKYQAKCKGIIPGLRAIPIWDKNEFKWIETLEQNYNILKDELLKMVALGKFVPNKVGAQEGDFNKAEDGIGQKFHEKGKWNIFFIFDSTGVFQENEQYVPKSVQLISKLVPNHRSWALFSAMSPGGYIKPHNGDETKRLRLILPLIGIDGSSMRVGDEFIYFKEGNAIVFDDSFEHEAWHNGSETRVHLLMDLWHPDFSEEEIQFFSMLDESIRRHYESEIWKHDPVANSKKVYAIMKEKKADDGWWVTNNQSQFNQSCF</sequence>
<dbReference type="Proteomes" id="UP000039865">
    <property type="component" value="Unassembled WGS sequence"/>
</dbReference>
<evidence type="ECO:0000259" key="4">
    <source>
        <dbReference type="Pfam" id="PF05118"/>
    </source>
</evidence>
<dbReference type="AlphaFoldDB" id="A0A078A6G4"/>
<protein>
    <submittedName>
        <fullName evidence="5">Aspartyl asparaginyl beta-hydroxylase</fullName>
    </submittedName>
</protein>
<evidence type="ECO:0000313" key="5">
    <source>
        <dbReference type="EMBL" id="CDW77855.1"/>
    </source>
</evidence>
<dbReference type="InParanoid" id="A0A078A6G4"/>
<dbReference type="PANTHER" id="PTHR46332">
    <property type="entry name" value="ASPARTATE BETA-HYDROXYLASE DOMAIN-CONTAINING PROTEIN 2"/>
    <property type="match status" value="1"/>
</dbReference>
<dbReference type="Gene3D" id="2.60.120.330">
    <property type="entry name" value="B-lactam Antibiotic, Isopenicillin N Synthase, Chain"/>
    <property type="match status" value="1"/>
</dbReference>
<keyword evidence="6" id="KW-1185">Reference proteome</keyword>
<dbReference type="EMBL" id="CCKQ01006527">
    <property type="protein sequence ID" value="CDW77855.1"/>
    <property type="molecule type" value="Genomic_DNA"/>
</dbReference>
<dbReference type="Pfam" id="PF05118">
    <property type="entry name" value="Asp_Arg_Hydrox"/>
    <property type="match status" value="1"/>
</dbReference>